<name>O70788_9REOV</name>
<organism evidence="1 2">
    <name type="scientific">Oat sterile dwarf virus</name>
    <dbReference type="NCBI Taxonomy" id="73147"/>
    <lineage>
        <taxon>Viruses</taxon>
        <taxon>Riboviria</taxon>
        <taxon>Orthornavirae</taxon>
        <taxon>Duplornaviricota</taxon>
        <taxon>Resentoviricetes</taxon>
        <taxon>Reovirales</taxon>
        <taxon>Spinareoviridae</taxon>
        <taxon>Fijivirus</taxon>
        <taxon>Fijivirus avenae</taxon>
    </lineage>
</organism>
<sequence length="315" mass="35735">MADFSRRELGAFQVYEITTTQNNNSFNQNNSFTSNFNPAQRKPILDDGIYHLLHALVHGHTLEQSHFSGFEYKSTPTLSRTFATASAYVNKYITALIEPRSVDDIESRIGLCAPFGAITVYFAKDKDAKQRFPYSNDDFEVLEADLITTDFTPDHEDFEGMTAFCSLIRMFLTAFIVQLGKTLGPNDHNLLIQSYKHIAAIVANYDWLFNKEFNRLAILMYSFPELSFAAVRAILPSNLSVPESILQDYAKNGLFTSYESARDKKIVYKTTRASGLECSFFNKDYKPARTRKSVDTSKMVTVDISQINFNAQSLN</sequence>
<evidence type="ECO:0000313" key="1">
    <source>
        <dbReference type="EMBL" id="BAA25152.1"/>
    </source>
</evidence>
<evidence type="ECO:0000313" key="2">
    <source>
        <dbReference type="Proteomes" id="UP000242318"/>
    </source>
</evidence>
<accession>O70788</accession>
<dbReference type="GeneID" id="37618848"/>
<reference evidence="1 2" key="1">
    <citation type="journal article" date="1998" name="J. Gen. Virol.">
        <title>Taxonomical characteristics of fijiviruses based on nucleotide sequences of the oat sterile dwarf virus genome.</title>
        <authorList>
            <person name="Isogai M."/>
            <person name="Uyeda I."/>
            <person name="Lindsten K."/>
        </authorList>
    </citation>
    <scope>NUCLEOTIDE SEQUENCE [LARGE SCALE GENOMIC DNA]</scope>
</reference>
<dbReference type="Proteomes" id="UP000242318">
    <property type="component" value="Genome"/>
</dbReference>
<proteinExistence type="predicted"/>
<protein>
    <submittedName>
        <fullName evidence="1">Pns10-1</fullName>
    </submittedName>
</protein>
<dbReference type="EMBL" id="AB011027">
    <property type="protein sequence ID" value="BAA25152.1"/>
    <property type="molecule type" value="Genomic_RNA"/>
</dbReference>
<dbReference type="KEGG" id="vg:37618848"/>
<keyword evidence="2" id="KW-1185">Reference proteome</keyword>
<dbReference type="RefSeq" id="YP_009507770.1">
    <property type="nucleotide sequence ID" value="NC_038654.1"/>
</dbReference>